<dbReference type="InterPro" id="IPR000515">
    <property type="entry name" value="MetI-like"/>
</dbReference>
<dbReference type="PANTHER" id="PTHR43848:SF2">
    <property type="entry name" value="PUTRESCINE TRANSPORT SYSTEM PERMEASE PROTEIN POTI"/>
    <property type="match status" value="1"/>
</dbReference>
<evidence type="ECO:0000256" key="9">
    <source>
        <dbReference type="SAM" id="Phobius"/>
    </source>
</evidence>
<dbReference type="InterPro" id="IPR035906">
    <property type="entry name" value="MetI-like_sf"/>
</dbReference>
<feature type="transmembrane region" description="Helical" evidence="9">
    <location>
        <begin position="161"/>
        <end position="183"/>
    </location>
</feature>
<protein>
    <submittedName>
        <fullName evidence="11">Unannotated protein</fullName>
    </submittedName>
</protein>
<evidence type="ECO:0000256" key="8">
    <source>
        <dbReference type="SAM" id="MobiDB-lite"/>
    </source>
</evidence>
<feature type="domain" description="ABC transmembrane type-1" evidence="10">
    <location>
        <begin position="96"/>
        <end position="286"/>
    </location>
</feature>
<dbReference type="SUPFAM" id="SSF161098">
    <property type="entry name" value="MetI-like"/>
    <property type="match status" value="1"/>
</dbReference>
<keyword evidence="5 9" id="KW-0812">Transmembrane</keyword>
<evidence type="ECO:0000256" key="3">
    <source>
        <dbReference type="ARBA" id="ARBA00022448"/>
    </source>
</evidence>
<keyword evidence="7 9" id="KW-0472">Membrane</keyword>
<feature type="transmembrane region" description="Helical" evidence="9">
    <location>
        <begin position="134"/>
        <end position="155"/>
    </location>
</feature>
<feature type="region of interest" description="Disordered" evidence="8">
    <location>
        <begin position="1"/>
        <end position="33"/>
    </location>
</feature>
<dbReference type="Gene3D" id="1.10.3720.10">
    <property type="entry name" value="MetI-like"/>
    <property type="match status" value="1"/>
</dbReference>
<dbReference type="CDD" id="cd06261">
    <property type="entry name" value="TM_PBP2"/>
    <property type="match status" value="1"/>
</dbReference>
<accession>A0A6J6S3I3</accession>
<evidence type="ECO:0000313" key="12">
    <source>
        <dbReference type="EMBL" id="CAB4888395.1"/>
    </source>
</evidence>
<feature type="transmembrane region" description="Helical" evidence="9">
    <location>
        <begin position="265"/>
        <end position="285"/>
    </location>
</feature>
<dbReference type="AlphaFoldDB" id="A0A6J6S3I3"/>
<comment type="subcellular location">
    <subcellularLocation>
        <location evidence="1">Cell membrane</location>
        <topology evidence="1">Multi-pass membrane protein</topology>
    </subcellularLocation>
</comment>
<evidence type="ECO:0000259" key="10">
    <source>
        <dbReference type="PROSITE" id="PS50928"/>
    </source>
</evidence>
<feature type="transmembrane region" description="Helical" evidence="9">
    <location>
        <begin position="40"/>
        <end position="64"/>
    </location>
</feature>
<feature type="transmembrane region" description="Helical" evidence="9">
    <location>
        <begin position="212"/>
        <end position="233"/>
    </location>
</feature>
<keyword evidence="4" id="KW-1003">Cell membrane</keyword>
<evidence type="ECO:0000256" key="6">
    <source>
        <dbReference type="ARBA" id="ARBA00022989"/>
    </source>
</evidence>
<dbReference type="Pfam" id="PF00528">
    <property type="entry name" value="BPD_transp_1"/>
    <property type="match status" value="1"/>
</dbReference>
<keyword evidence="6 9" id="KW-1133">Transmembrane helix</keyword>
<organism evidence="11">
    <name type="scientific">freshwater metagenome</name>
    <dbReference type="NCBI Taxonomy" id="449393"/>
    <lineage>
        <taxon>unclassified sequences</taxon>
        <taxon>metagenomes</taxon>
        <taxon>ecological metagenomes</taxon>
    </lineage>
</organism>
<gene>
    <name evidence="11" type="ORF">UFOPK2766_00189</name>
    <name evidence="12" type="ORF">UFOPK3519_00026</name>
</gene>
<dbReference type="GO" id="GO:0005886">
    <property type="term" value="C:plasma membrane"/>
    <property type="evidence" value="ECO:0007669"/>
    <property type="project" value="UniProtKB-SubCell"/>
</dbReference>
<proteinExistence type="inferred from homology"/>
<dbReference type="InterPro" id="IPR051789">
    <property type="entry name" value="Bact_Polyamine_Transport"/>
</dbReference>
<comment type="similarity">
    <text evidence="2">Belongs to the binding-protein-dependent transport system permease family. CysTW subfamily.</text>
</comment>
<reference evidence="11" key="1">
    <citation type="submission" date="2020-05" db="EMBL/GenBank/DDBJ databases">
        <authorList>
            <person name="Chiriac C."/>
            <person name="Salcher M."/>
            <person name="Ghai R."/>
            <person name="Kavagutti S V."/>
        </authorList>
    </citation>
    <scope>NUCLEOTIDE SEQUENCE</scope>
</reference>
<evidence type="ECO:0000256" key="2">
    <source>
        <dbReference type="ARBA" id="ARBA00007069"/>
    </source>
</evidence>
<evidence type="ECO:0000313" key="11">
    <source>
        <dbReference type="EMBL" id="CAB4729137.1"/>
    </source>
</evidence>
<dbReference type="PANTHER" id="PTHR43848">
    <property type="entry name" value="PUTRESCINE TRANSPORT SYSTEM PERMEASE PROTEIN POTI"/>
    <property type="match status" value="1"/>
</dbReference>
<name>A0A6J6S3I3_9ZZZZ</name>
<feature type="transmembrane region" description="Helical" evidence="9">
    <location>
        <begin position="102"/>
        <end position="122"/>
    </location>
</feature>
<dbReference type="EMBL" id="CAEZYU010000005">
    <property type="protein sequence ID" value="CAB4729137.1"/>
    <property type="molecule type" value="Genomic_DNA"/>
</dbReference>
<evidence type="ECO:0000256" key="5">
    <source>
        <dbReference type="ARBA" id="ARBA00022692"/>
    </source>
</evidence>
<sequence length="293" mass="32408">MVMSEGVAPPYLPRELEEPGKPRRGSNPTGRAGSKWGRRILTAFACLVYLYLFLPLINIIVFTFNDPAGRYNISWDGFTLNNWLDPFKDRELTDAFVRSLEVAVLSISIALIMGSLVAIALARYRFTGSRGIEIFLVLPLTTPEIVLGASLYQLFLGRNVVFGFSTVVIAHVMFCVSFVALTVKARVRGFDWTLEDAAMDLGASPWRSFRKITFPLILPGIVAAALLSFALSLDDYIVTDFTKGEFTTFPIQVNNAFRVSFPPQVNVLATMVLIVSVLLLVLTSVRGEKAASR</sequence>
<dbReference type="EMBL" id="CAFBMG010000001">
    <property type="protein sequence ID" value="CAB4888395.1"/>
    <property type="molecule type" value="Genomic_DNA"/>
</dbReference>
<dbReference type="GO" id="GO:0055085">
    <property type="term" value="P:transmembrane transport"/>
    <property type="evidence" value="ECO:0007669"/>
    <property type="project" value="InterPro"/>
</dbReference>
<keyword evidence="3" id="KW-0813">Transport</keyword>
<evidence type="ECO:0000256" key="1">
    <source>
        <dbReference type="ARBA" id="ARBA00004651"/>
    </source>
</evidence>
<evidence type="ECO:0000256" key="4">
    <source>
        <dbReference type="ARBA" id="ARBA00022475"/>
    </source>
</evidence>
<evidence type="ECO:0000256" key="7">
    <source>
        <dbReference type="ARBA" id="ARBA00023136"/>
    </source>
</evidence>
<dbReference type="PROSITE" id="PS50928">
    <property type="entry name" value="ABC_TM1"/>
    <property type="match status" value="1"/>
</dbReference>